<feature type="region of interest" description="Disordered" evidence="1">
    <location>
        <begin position="30"/>
        <end position="94"/>
    </location>
</feature>
<proteinExistence type="predicted"/>
<dbReference type="Proteomes" id="UP000184245">
    <property type="component" value="Unassembled WGS sequence"/>
</dbReference>
<gene>
    <name evidence="2" type="ORF">SAMN02745158_04448</name>
</gene>
<dbReference type="AlphaFoldDB" id="A0A1M5D880"/>
<feature type="compositionally biased region" description="Basic and acidic residues" evidence="1">
    <location>
        <begin position="72"/>
        <end position="83"/>
    </location>
</feature>
<evidence type="ECO:0000313" key="2">
    <source>
        <dbReference type="EMBL" id="SHF63075.1"/>
    </source>
</evidence>
<evidence type="ECO:0000256" key="1">
    <source>
        <dbReference type="SAM" id="MobiDB-lite"/>
    </source>
</evidence>
<dbReference type="EMBL" id="FQVI01000059">
    <property type="protein sequence ID" value="SHF63075.1"/>
    <property type="molecule type" value="Genomic_DNA"/>
</dbReference>
<sequence>MKFDHTVKYKGEYYPAGTEIPELDMNVTESEMEPTDLNMNEPGDETEITDLDMCKAEVGTKTSDAEDGMTEDVPKEAPPEKAQAKRGRKPAAGK</sequence>
<organism evidence="2 3">
    <name type="scientific">Lactonifactor longoviformis DSM 17459</name>
    <dbReference type="NCBI Taxonomy" id="1122155"/>
    <lineage>
        <taxon>Bacteria</taxon>
        <taxon>Bacillati</taxon>
        <taxon>Bacillota</taxon>
        <taxon>Clostridia</taxon>
        <taxon>Eubacteriales</taxon>
        <taxon>Clostridiaceae</taxon>
        <taxon>Lactonifactor</taxon>
    </lineage>
</organism>
<dbReference type="STRING" id="1122155.SAMN02745158_04448"/>
<feature type="compositionally biased region" description="Basic residues" evidence="1">
    <location>
        <begin position="84"/>
        <end position="94"/>
    </location>
</feature>
<dbReference type="OrthoDB" id="9896030at2"/>
<dbReference type="RefSeq" id="WP_072854928.1">
    <property type="nucleotide sequence ID" value="NZ_FQVI01000059.1"/>
</dbReference>
<evidence type="ECO:0000313" key="3">
    <source>
        <dbReference type="Proteomes" id="UP000184245"/>
    </source>
</evidence>
<reference evidence="2 3" key="1">
    <citation type="submission" date="2016-11" db="EMBL/GenBank/DDBJ databases">
        <authorList>
            <person name="Jaros S."/>
            <person name="Januszkiewicz K."/>
            <person name="Wedrychowicz H."/>
        </authorList>
    </citation>
    <scope>NUCLEOTIDE SEQUENCE [LARGE SCALE GENOMIC DNA]</scope>
    <source>
        <strain evidence="2 3">DSM 17459</strain>
    </source>
</reference>
<keyword evidence="3" id="KW-1185">Reference proteome</keyword>
<name>A0A1M5D880_9CLOT</name>
<accession>A0A1M5D880</accession>
<protein>
    <submittedName>
        <fullName evidence="2">Uncharacterized protein</fullName>
    </submittedName>
</protein>